<dbReference type="PANTHER" id="PTHR11715:SF3">
    <property type="entry name" value="GLYCINE CLEAVAGE SYSTEM H PROTEIN-RELATED"/>
    <property type="match status" value="1"/>
</dbReference>
<dbReference type="InterPro" id="IPR033753">
    <property type="entry name" value="GCV_H/Fam206"/>
</dbReference>
<dbReference type="GO" id="GO:0005960">
    <property type="term" value="C:glycine cleavage complex"/>
    <property type="evidence" value="ECO:0007669"/>
    <property type="project" value="UniProtKB-UniRule"/>
</dbReference>
<keyword evidence="2 4" id="KW-0450">Lipoyl</keyword>
<dbReference type="Proteomes" id="UP000093000">
    <property type="component" value="Unassembled WGS sequence"/>
</dbReference>
<comment type="caution">
    <text evidence="7">The sequence shown here is derived from an EMBL/GenBank/DDBJ whole genome shotgun (WGS) entry which is preliminary data.</text>
</comment>
<protein>
    <recommendedName>
        <fullName evidence="5">Glycine cleavage system H protein</fullName>
    </recommendedName>
</protein>
<keyword evidence="5" id="KW-0496">Mitochondrion</keyword>
<sequence length="155" mass="16615">MALRLLTSRVVPRAYTPIVQKSASMALFRGYATAKRFTEEHEWISVENGVGTFGITSHAQSSLGDIVFVEVPGIGDEVKRGAEIGAIESVKAASEIYSPVSGVIEAVNSEVVDDPALINSSPEDKGWLAKIKLSDESELEGLLDEAGYKAFIEDA</sequence>
<dbReference type="HAMAP" id="MF_00272">
    <property type="entry name" value="GcvH"/>
    <property type="match status" value="1"/>
</dbReference>
<dbReference type="GO" id="GO:0005739">
    <property type="term" value="C:mitochondrion"/>
    <property type="evidence" value="ECO:0007669"/>
    <property type="project" value="UniProtKB-SubCell"/>
</dbReference>
<organism evidence="7 8">
    <name type="scientific">Choanephora cucurbitarum</name>
    <dbReference type="NCBI Taxonomy" id="101091"/>
    <lineage>
        <taxon>Eukaryota</taxon>
        <taxon>Fungi</taxon>
        <taxon>Fungi incertae sedis</taxon>
        <taxon>Mucoromycota</taxon>
        <taxon>Mucoromycotina</taxon>
        <taxon>Mucoromycetes</taxon>
        <taxon>Mucorales</taxon>
        <taxon>Mucorineae</taxon>
        <taxon>Choanephoraceae</taxon>
        <taxon>Choanephoroideae</taxon>
        <taxon>Choanephora</taxon>
    </lineage>
</organism>
<comment type="cofactor">
    <cofactor evidence="5">
        <name>(R)-lipoate</name>
        <dbReference type="ChEBI" id="CHEBI:83088"/>
    </cofactor>
    <text evidence="5">Binds 1 lipoyl cofactor covalently.</text>
</comment>
<dbReference type="InterPro" id="IPR002930">
    <property type="entry name" value="GCV_H"/>
</dbReference>
<dbReference type="InterPro" id="IPR003016">
    <property type="entry name" value="2-oxoA_DH_lipoyl-BS"/>
</dbReference>
<dbReference type="InterPro" id="IPR000089">
    <property type="entry name" value="Biotin_lipoyl"/>
</dbReference>
<evidence type="ECO:0000256" key="4">
    <source>
        <dbReference type="PIRSR" id="PIRSR617453-50"/>
    </source>
</evidence>
<reference evidence="7 8" key="1">
    <citation type="submission" date="2016-03" db="EMBL/GenBank/DDBJ databases">
        <title>Choanephora cucurbitarum.</title>
        <authorList>
            <person name="Min B."/>
            <person name="Park H."/>
            <person name="Park J.-H."/>
            <person name="Shin H.-D."/>
            <person name="Choi I.-G."/>
        </authorList>
    </citation>
    <scope>NUCLEOTIDE SEQUENCE [LARGE SCALE GENOMIC DNA]</scope>
    <source>
        <strain evidence="7 8">KUS-F28377</strain>
    </source>
</reference>
<evidence type="ECO:0000256" key="3">
    <source>
        <dbReference type="ARBA" id="ARBA00022946"/>
    </source>
</evidence>
<dbReference type="CDD" id="cd06848">
    <property type="entry name" value="GCS_H"/>
    <property type="match status" value="1"/>
</dbReference>
<gene>
    <name evidence="7" type="primary">gcvH</name>
    <name evidence="7" type="ORF">A0J61_00208</name>
</gene>
<comment type="subunit">
    <text evidence="5">The glycine cleavage system is composed of four proteins: P, T, L and H.</text>
</comment>
<comment type="similarity">
    <text evidence="1 5">Belongs to the GcvH family.</text>
</comment>
<dbReference type="PROSITE" id="PS00189">
    <property type="entry name" value="LIPOYL"/>
    <property type="match status" value="1"/>
</dbReference>
<evidence type="ECO:0000259" key="6">
    <source>
        <dbReference type="PROSITE" id="PS50968"/>
    </source>
</evidence>
<comment type="subcellular location">
    <subcellularLocation>
        <location evidence="5">Mitochondrion</location>
    </subcellularLocation>
</comment>
<name>A0A1C7NRH8_9FUNG</name>
<dbReference type="Pfam" id="PF01597">
    <property type="entry name" value="GCV_H"/>
    <property type="match status" value="1"/>
</dbReference>
<dbReference type="GO" id="GO:0019464">
    <property type="term" value="P:glycine decarboxylation via glycine cleavage system"/>
    <property type="evidence" value="ECO:0007669"/>
    <property type="project" value="UniProtKB-UniRule"/>
</dbReference>
<keyword evidence="8" id="KW-1185">Reference proteome</keyword>
<evidence type="ECO:0000313" key="7">
    <source>
        <dbReference type="EMBL" id="OBZ91735.1"/>
    </source>
</evidence>
<proteinExistence type="inferred from homology"/>
<dbReference type="InParanoid" id="A0A1C7NRH8"/>
<dbReference type="NCBIfam" id="TIGR00527">
    <property type="entry name" value="gcvH"/>
    <property type="match status" value="1"/>
</dbReference>
<dbReference type="FunCoup" id="A0A1C7NRH8">
    <property type="interactions" value="680"/>
</dbReference>
<dbReference type="AlphaFoldDB" id="A0A1C7NRH8"/>
<feature type="domain" description="Lipoyl-binding" evidence="6">
    <location>
        <begin position="50"/>
        <end position="132"/>
    </location>
</feature>
<evidence type="ECO:0000256" key="5">
    <source>
        <dbReference type="RuleBase" id="RU364055"/>
    </source>
</evidence>
<dbReference type="InterPro" id="IPR011053">
    <property type="entry name" value="Single_hybrid_motif"/>
</dbReference>
<feature type="modified residue" description="N6-lipoyllysine" evidence="4">
    <location>
        <position position="91"/>
    </location>
</feature>
<accession>A0A1C7NRH8</accession>
<dbReference type="PROSITE" id="PS50968">
    <property type="entry name" value="BIOTINYL_LIPOYL"/>
    <property type="match status" value="1"/>
</dbReference>
<dbReference type="SUPFAM" id="SSF51230">
    <property type="entry name" value="Single hybrid motif"/>
    <property type="match status" value="1"/>
</dbReference>
<dbReference type="PANTHER" id="PTHR11715">
    <property type="entry name" value="GLYCINE CLEAVAGE SYSTEM H PROTEIN"/>
    <property type="match status" value="1"/>
</dbReference>
<evidence type="ECO:0000256" key="2">
    <source>
        <dbReference type="ARBA" id="ARBA00022823"/>
    </source>
</evidence>
<dbReference type="GO" id="GO:0009249">
    <property type="term" value="P:protein lipoylation"/>
    <property type="evidence" value="ECO:0007669"/>
    <property type="project" value="TreeGrafter"/>
</dbReference>
<dbReference type="OrthoDB" id="10264154at2759"/>
<dbReference type="Gene3D" id="2.40.50.100">
    <property type="match status" value="1"/>
</dbReference>
<keyword evidence="3 5" id="KW-0809">Transit peptide</keyword>
<comment type="function">
    <text evidence="5">The H protein shuttles the methylamine group of glycine from the P protein to the T protein.</text>
</comment>
<evidence type="ECO:0000256" key="1">
    <source>
        <dbReference type="ARBA" id="ARBA00009249"/>
    </source>
</evidence>
<dbReference type="NCBIfam" id="NF002270">
    <property type="entry name" value="PRK01202.1"/>
    <property type="match status" value="1"/>
</dbReference>
<dbReference type="InterPro" id="IPR017453">
    <property type="entry name" value="GCV_H_sub"/>
</dbReference>
<dbReference type="EMBL" id="LUGH01000004">
    <property type="protein sequence ID" value="OBZ91735.1"/>
    <property type="molecule type" value="Genomic_DNA"/>
</dbReference>
<dbReference type="STRING" id="101091.A0A1C7NRH8"/>
<evidence type="ECO:0000313" key="8">
    <source>
        <dbReference type="Proteomes" id="UP000093000"/>
    </source>
</evidence>